<organism evidence="2 3">
    <name type="scientific">Tetrapyrgos nigripes</name>
    <dbReference type="NCBI Taxonomy" id="182062"/>
    <lineage>
        <taxon>Eukaryota</taxon>
        <taxon>Fungi</taxon>
        <taxon>Dikarya</taxon>
        <taxon>Basidiomycota</taxon>
        <taxon>Agaricomycotina</taxon>
        <taxon>Agaricomycetes</taxon>
        <taxon>Agaricomycetidae</taxon>
        <taxon>Agaricales</taxon>
        <taxon>Marasmiineae</taxon>
        <taxon>Marasmiaceae</taxon>
        <taxon>Tetrapyrgos</taxon>
    </lineage>
</organism>
<sequence length="186" mass="21099">MSVKGYWTMETGREGPSASVVHQTLSYLYLTRTEELRDANEEAGHGWGWTTESSLLSDRNLLRDERTNDKTIRRSTSRRWAYDLANRRASENLRYRQVCCYFSLPSHPPLPSSPSPPLNAPPPKDSTDVDGLADISSRAKSSDANLFGEISEKRADRRWWEEGYKGEARASRREDTDNVTGIQTDG</sequence>
<gene>
    <name evidence="2" type="ORF">D9758_012389</name>
</gene>
<proteinExistence type="predicted"/>
<keyword evidence="3" id="KW-1185">Reference proteome</keyword>
<dbReference type="EMBL" id="JAACJM010000059">
    <property type="protein sequence ID" value="KAF5354477.1"/>
    <property type="molecule type" value="Genomic_DNA"/>
</dbReference>
<evidence type="ECO:0000313" key="3">
    <source>
        <dbReference type="Proteomes" id="UP000559256"/>
    </source>
</evidence>
<comment type="caution">
    <text evidence="2">The sequence shown here is derived from an EMBL/GenBank/DDBJ whole genome shotgun (WGS) entry which is preliminary data.</text>
</comment>
<feature type="region of interest" description="Disordered" evidence="1">
    <location>
        <begin position="161"/>
        <end position="186"/>
    </location>
</feature>
<name>A0A8H5FZG5_9AGAR</name>
<evidence type="ECO:0000313" key="2">
    <source>
        <dbReference type="EMBL" id="KAF5354477.1"/>
    </source>
</evidence>
<accession>A0A8H5FZG5</accession>
<feature type="compositionally biased region" description="Basic and acidic residues" evidence="1">
    <location>
        <begin position="161"/>
        <end position="176"/>
    </location>
</feature>
<dbReference type="Proteomes" id="UP000559256">
    <property type="component" value="Unassembled WGS sequence"/>
</dbReference>
<feature type="region of interest" description="Disordered" evidence="1">
    <location>
        <begin position="109"/>
        <end position="147"/>
    </location>
</feature>
<dbReference type="AlphaFoldDB" id="A0A8H5FZG5"/>
<feature type="compositionally biased region" description="Pro residues" evidence="1">
    <location>
        <begin position="109"/>
        <end position="124"/>
    </location>
</feature>
<reference evidence="2 3" key="1">
    <citation type="journal article" date="2020" name="ISME J.">
        <title>Uncovering the hidden diversity of litter-decomposition mechanisms in mushroom-forming fungi.</title>
        <authorList>
            <person name="Floudas D."/>
            <person name="Bentzer J."/>
            <person name="Ahren D."/>
            <person name="Johansson T."/>
            <person name="Persson P."/>
            <person name="Tunlid A."/>
        </authorList>
    </citation>
    <scope>NUCLEOTIDE SEQUENCE [LARGE SCALE GENOMIC DNA]</scope>
    <source>
        <strain evidence="2 3">CBS 291.85</strain>
    </source>
</reference>
<evidence type="ECO:0000256" key="1">
    <source>
        <dbReference type="SAM" id="MobiDB-lite"/>
    </source>
</evidence>
<protein>
    <submittedName>
        <fullName evidence="2">Uncharacterized protein</fullName>
    </submittedName>
</protein>